<name>A0ABX5Y1X3_9BACT</name>
<keyword evidence="2" id="KW-1015">Disulfide bond</keyword>
<evidence type="ECO:0000313" key="7">
    <source>
        <dbReference type="Proteomes" id="UP000318081"/>
    </source>
</evidence>
<feature type="transmembrane region" description="Helical" evidence="4">
    <location>
        <begin position="2832"/>
        <end position="2855"/>
    </location>
</feature>
<evidence type="ECO:0000313" key="6">
    <source>
        <dbReference type="EMBL" id="QDV88278.1"/>
    </source>
</evidence>
<dbReference type="Gene3D" id="2.60.120.200">
    <property type="match status" value="1"/>
</dbReference>
<dbReference type="NCBIfam" id="TIGR01965">
    <property type="entry name" value="VCBS_repeat"/>
    <property type="match status" value="1"/>
</dbReference>
<dbReference type="InterPro" id="IPR025592">
    <property type="entry name" value="DUF4347"/>
</dbReference>
<keyword evidence="4" id="KW-0812">Transmembrane</keyword>
<protein>
    <recommendedName>
        <fullName evidence="5">LamG-like jellyroll fold domain-containing protein</fullName>
    </recommendedName>
</protein>
<evidence type="ECO:0000256" key="2">
    <source>
        <dbReference type="ARBA" id="ARBA00023157"/>
    </source>
</evidence>
<reference evidence="6 7" key="1">
    <citation type="submission" date="2019-02" db="EMBL/GenBank/DDBJ databases">
        <title>Deep-cultivation of Planctomycetes and their phenomic and genomic characterization uncovers novel biology.</title>
        <authorList>
            <person name="Wiegand S."/>
            <person name="Jogler M."/>
            <person name="Boedeker C."/>
            <person name="Pinto D."/>
            <person name="Vollmers J."/>
            <person name="Rivas-Marin E."/>
            <person name="Kohn T."/>
            <person name="Peeters S.H."/>
            <person name="Heuer A."/>
            <person name="Rast P."/>
            <person name="Oberbeckmann S."/>
            <person name="Bunk B."/>
            <person name="Jeske O."/>
            <person name="Meyerdierks A."/>
            <person name="Storesund J.E."/>
            <person name="Kallscheuer N."/>
            <person name="Luecker S."/>
            <person name="Lage O.M."/>
            <person name="Pohl T."/>
            <person name="Merkel B.J."/>
            <person name="Hornburger P."/>
            <person name="Mueller R.-W."/>
            <person name="Bruemmer F."/>
            <person name="Labrenz M."/>
            <person name="Spormann A.M."/>
            <person name="Op den Camp H."/>
            <person name="Overmann J."/>
            <person name="Amann R."/>
            <person name="Jetten M.S.M."/>
            <person name="Mascher T."/>
            <person name="Medema M.H."/>
            <person name="Devos D.P."/>
            <person name="Kaster A.-K."/>
            <person name="Ovreas L."/>
            <person name="Rohde M."/>
            <person name="Galperin M.Y."/>
            <person name="Jogler C."/>
        </authorList>
    </citation>
    <scope>NUCLEOTIDE SEQUENCE [LARGE SCALE GENOMIC DNA]</scope>
    <source>
        <strain evidence="6 7">TBK1r</strain>
    </source>
</reference>
<dbReference type="InterPro" id="IPR013320">
    <property type="entry name" value="ConA-like_dom_sf"/>
</dbReference>
<dbReference type="SUPFAM" id="SSF49899">
    <property type="entry name" value="Concanavalin A-like lectins/glucanases"/>
    <property type="match status" value="1"/>
</dbReference>
<dbReference type="Gene3D" id="2.60.40.3440">
    <property type="match status" value="1"/>
</dbReference>
<feature type="compositionally biased region" description="Low complexity" evidence="3">
    <location>
        <begin position="2686"/>
        <end position="2701"/>
    </location>
</feature>
<keyword evidence="4" id="KW-0472">Membrane</keyword>
<dbReference type="Pfam" id="PF14252">
    <property type="entry name" value="DUF4347"/>
    <property type="match status" value="1"/>
</dbReference>
<dbReference type="InterPro" id="IPR006558">
    <property type="entry name" value="LamG-like"/>
</dbReference>
<dbReference type="EMBL" id="CP036432">
    <property type="protein sequence ID" value="QDV88278.1"/>
    <property type="molecule type" value="Genomic_DNA"/>
</dbReference>
<keyword evidence="4" id="KW-1133">Transmembrane helix</keyword>
<evidence type="ECO:0000256" key="4">
    <source>
        <dbReference type="SAM" id="Phobius"/>
    </source>
</evidence>
<gene>
    <name evidence="6" type="ORF">TBK1r_73100</name>
</gene>
<feature type="region of interest" description="Disordered" evidence="3">
    <location>
        <begin position="2686"/>
        <end position="2741"/>
    </location>
</feature>
<keyword evidence="1" id="KW-0732">Signal</keyword>
<organism evidence="6 7">
    <name type="scientific">Stieleria magnilauensis</name>
    <dbReference type="NCBI Taxonomy" id="2527963"/>
    <lineage>
        <taxon>Bacteria</taxon>
        <taxon>Pseudomonadati</taxon>
        <taxon>Planctomycetota</taxon>
        <taxon>Planctomycetia</taxon>
        <taxon>Pirellulales</taxon>
        <taxon>Pirellulaceae</taxon>
        <taxon>Stieleria</taxon>
    </lineage>
</organism>
<evidence type="ECO:0000259" key="5">
    <source>
        <dbReference type="SMART" id="SM00560"/>
    </source>
</evidence>
<dbReference type="SMART" id="SM00560">
    <property type="entry name" value="LamGL"/>
    <property type="match status" value="1"/>
</dbReference>
<evidence type="ECO:0000256" key="3">
    <source>
        <dbReference type="SAM" id="MobiDB-lite"/>
    </source>
</evidence>
<evidence type="ECO:0000256" key="1">
    <source>
        <dbReference type="ARBA" id="ARBA00022729"/>
    </source>
</evidence>
<dbReference type="RefSeq" id="WP_419580695.1">
    <property type="nucleotide sequence ID" value="NZ_CP036432.1"/>
</dbReference>
<keyword evidence="7" id="KW-1185">Reference proteome</keyword>
<dbReference type="Proteomes" id="UP000318081">
    <property type="component" value="Chromosome"/>
</dbReference>
<dbReference type="SMART" id="SM00710">
    <property type="entry name" value="PbH1"/>
    <property type="match status" value="6"/>
</dbReference>
<feature type="domain" description="LamG-like jellyroll fold" evidence="5">
    <location>
        <begin position="2049"/>
        <end position="2182"/>
    </location>
</feature>
<dbReference type="Pfam" id="PF13385">
    <property type="entry name" value="Laminin_G_3"/>
    <property type="match status" value="1"/>
</dbReference>
<accession>A0ABX5Y1X3</accession>
<dbReference type="InterPro" id="IPR010221">
    <property type="entry name" value="VCBS_dom"/>
</dbReference>
<dbReference type="NCBIfam" id="NF012211">
    <property type="entry name" value="tand_rpt_95"/>
    <property type="match status" value="2"/>
</dbReference>
<dbReference type="InterPro" id="IPR006626">
    <property type="entry name" value="PbH1"/>
</dbReference>
<dbReference type="Pfam" id="PF17963">
    <property type="entry name" value="Big_9"/>
    <property type="match status" value="2"/>
</dbReference>
<proteinExistence type="predicted"/>
<sequence>MPVKKTRRVFDFYLLEDRILLSAEGSVEGVSDTPADVELLDSMLVQMLDSGPSGEASEWGDAAFGEIAVAESEQFFNGQSAAPSRFDPSRPLEVVFIDESVEDADVLLDGLRDQSVGGTQWWVVRLSSDEDGIRQITQTLGELSGVDAVHLVSHGDRQGLQLGNARLDAETISAYSGDIASWGGAMDPDADLLLYGCDLAGSDDGRALVDSIAALCDCDVAASEDVTGHQALGGDWDLEYTFGSIETSVAFDVQAQQTWSGALATFTVTNVNDTGAGSLHQAILDANALSGLDTIEFNISGPGLHSINLSTALPTITDAVLIDGYTQSGSSVNTLSIGDDAVLNIQLDGSAAGTTFGLDLGAGSDGSTIRGLVINRFDLGGIQIGSTGNSILGNFIGTDSSGGSDLGNLQDGITIVANNNTIGSAAVADRNLIGGNDGAGIAIGAGVSGIVVEGNYVGTDATGLSALANQGEGIVIAGSGNTIGGTTAGQANVIGYNVGDGVQVESSGTGNSILGNSIHSNGGLAIDLGGDGVTANDGELTPTPDLDSGANDLQNFPVLTAVASGPSTTIVGTLASTPGRSFRIEFFANATGDASGYGEGQRFLGFVNVTADGTGDASFSPTLGSAVAVGEVISATATDLTTNATSEFSSNLTASNNNAPVLDNTGTMTLSTINEDESSNAGHSVAWIIASAGGDRVTDIDSGSPEGIAITATADGNGDWEYSTDGSSTWLAVGPVSDNSALLLRDTDLVRFVPNGRNATSASFDFRAWDQTSGTFGTKEDASSNGGSTAFSTSIETADISVTSVNDSPVLNSAASPELEGVAENAPAPVGAVGTLITALVDDATPSGELDNVTDVDGGSMLGIAVTGVDASNGTWFYSIDDGSNWIAMGAVSDSSARLLAADANTRVYFQPNPGYTGEVASALTFRAWDQTTGGNGSLADASINGTTSAFSAATDTASQLVNDAPVLDNTGSMTLTTINEDEVTNAGDSVASIIASAGGDRITDVNPGAVEGIALVATNNGNGSWQYSLDGGTNWSSVPSVSDTAALLLRDSDFLRFVPDAENGTAPTVTFRAWDQASGVAGTVVDASSNGAATPFSTATEVASITVTDVNDAPVLDASESPILDGQYEDAPAPVGAVGTLITSLVDFASPSGQVDNITDVDIGALLGIAVTAADTTDGSWFYSVDNGANWNPLGAVSDSSARLLAADANTRLYFQPDPDYNGQIASAITFRGWDQTSGANGTLADASVNGTTTAFSVASDTASLLVNDAPILDNSGAMTLTTITEDQVTNAGDTVAAIIASAGGDRITDVNFGPVEGIAVTATDNGNGAWQYSIDGGSSWSNVGTVSDTSALLLRENDLLRFVPDAKNGTPPTVTFRAWDQATGTAGTTADTSVNGATTPYSVATEVAAITVTDVNDAPVLDNSGTMTLTSITEDDLTNSGNTVASVLLSAGGDRVTDVDIGAVEGIAITSWNNGNGTWQYSTDAGGTWTDIGAVSNTSALLLRSNDLIRLVPNGVGGTSADVTFRAWDQSVGAFGTKVDTSSNGGITEFSSATETAAITVTDVNDAPVYDPAGATTLSTLTEDETANGGDTVASIIASAGGDRMTDVDGGALEGIAITSLVSGGGTWQYSVDAGASWADIGSVSNASALLLRDSDLVRFIPDAENGTTASFNYRGWDQTAGTAGTKVSTATNGGTSAFSTAIESADIVVTSVNDAPVVDNTGSMTLTSINEDQTSNAGDTISAIIASAGGDRITDVDSGASEGVAITSLSSGNGTWEYSTDGGSSWTAVGSVSSTSALLLRAVDLVRFVPNGESGTTASFDFYGWDQTSGTAGTQVDASVRGGVTAFSSAAETANVTVTDVNDAPVTGTSAGVAAYSENAVATVVDSLLTIADVDPVDLNGGQLTVTISANATADDRLMISPGGAITLLGTGVYHSGTQVGTLTGGTGTAPLVITFNGNGTPAIAQEIGRQVSYFNVSDDPSSSLRTIDFVVTDGDGGTSNTSQRSLSVTAVDDDPIAVDDHHGLKFDGIDDRVNMGVSAVLEVSNQLTMEARIRPDAYPTSSSIILNKEGEYEIGITSTGNLRWAVANTTPGWAWHDTGAIVPLNEWTHVSVVYDNGTMSTYVNGNLVETYYGSGSIGDAHATKDDFIVGGRQNNPVGQYFSGEIDEVRLWNVSRTQNEIRTSLDQSLTGTETGLIGYWSFDEGTGTSTADLTANANTGSLVDGGSGTVGPQWTGYSTNQDTPLTINLADGVLGNDLDGEGDPLTVTQVNGSGANVGSTFTLPSGALLTAAAGGDYQYDPNGMFDYLAPGQTAIDSFTYQVDDGNGGTDTATVKVTITAINDAPLGTNLSAAETYTEDASLDLTDIVVSDIDDANLTVTLTLSDVAAGSLSTGTSGAVTSSFAAGVWTASGAVADVNALLAGVTFSPTADYANDFTIATSVDDGLAAPVTGIKTMTATPINDAPVLSAGSVNDLTVLEDSGFTSLGLGAVHYGPGGGGDELSQTLSYQVTVVPSGSLGAIYLADGVTTVTTSTYTLAELQGMQFRPTDDANGGPSFFSYQVIDDGGGTDTLVQSIQLNITAVNDAPVATADAYTVNPQATLSVADPGVIFNDTDVDGHTMSTILVTGPNHGTFSLQPGGAFTYTPNIGFFGRDSFFYSVTDGSLVSGAVEVTIEVLLAPAPTSFSNTSSSSSSNAPAELTTDSGDEPGSGEDPLTQSDSADESQRDESASNAAGAVQAALDAAAQAERLANAKNGPEADGNSGTLGDFSGDSSGRLFSVYGVSENQVSAARSASSESTQLERLLQQDIRQAILWTQWDDLEQHEESPMLVYVGAAGAGMSVFSIGYVFWALRGGALMTVFASSLPAWRFIDPIAMLSAYRSSLGTADEGLESLLKRGQ</sequence>